<dbReference type="Proteomes" id="UP001519287">
    <property type="component" value="Unassembled WGS sequence"/>
</dbReference>
<sequence>MAIAIQEHTITIASSSVKLGINKDRLESIEINGQSWLVEPTPLLTFLFAGEKEAPFEASSCSIVPLGEHAVDLIYDGMLGHVNVRIEVYGEDIWITPCAITTRTGFKALSLNLGRMDANRDLIIPTYQGVRIDRDCPYLRKERLAWPYAWEAAILFMENAAGECFYAWTEDPEDRYKALNINRDADGIQIGLETENNGPFHDKKEVGGHTWRLAASINGWQAAAERYADWLESAWKLKEIRAQRAAWQEEIRFAVSWCPADPQVLDAIAQYIAPKHVLIHFPGWRSDPYDRNYPNYVLDPHIRPFLDKARAMGFHVMLHFNVFSISTNHELFRLFSEYQYRDVETAALMAWYTGLNNGNFASCPQNPLLERYAETDVLLSYTHMGLTRWRNEITKQVLTVLNPEQSDCVFLDQTNGLPNIQNAVLEGRTCIDGVQMIMGDLTRMKPGLIIGGEGLNEVSMRYQAFTQLHLFQSHRVSIEGLEQYAYRVCDLLYRGHTKFIAYCNNDGHDEASELRIRVHEQLGGMPSMTLNDRTIDDLLKPNQSVRDLFDRANGLRN</sequence>
<comment type="caution">
    <text evidence="2">The sequence shown here is derived from an EMBL/GenBank/DDBJ whole genome shotgun (WGS) entry which is preliminary data.</text>
</comment>
<evidence type="ECO:0000259" key="1">
    <source>
        <dbReference type="Pfam" id="PF19773"/>
    </source>
</evidence>
<name>A0ABS4J0Y9_9BACL</name>
<reference evidence="2 3" key="1">
    <citation type="submission" date="2021-03" db="EMBL/GenBank/DDBJ databases">
        <title>Genomic Encyclopedia of Type Strains, Phase IV (KMG-IV): sequencing the most valuable type-strain genomes for metagenomic binning, comparative biology and taxonomic classification.</title>
        <authorList>
            <person name="Goeker M."/>
        </authorList>
    </citation>
    <scope>NUCLEOTIDE SEQUENCE [LARGE SCALE GENOMIC DNA]</scope>
    <source>
        <strain evidence="2 3">DSM 26048</strain>
    </source>
</reference>
<dbReference type="Pfam" id="PF19773">
    <property type="entry name" value="DUF6259"/>
    <property type="match status" value="1"/>
</dbReference>
<dbReference type="EMBL" id="JAGGLB010000016">
    <property type="protein sequence ID" value="MBP1992995.1"/>
    <property type="molecule type" value="Genomic_DNA"/>
</dbReference>
<organism evidence="2 3">
    <name type="scientific">Paenibacillus eucommiae</name>
    <dbReference type="NCBI Taxonomy" id="1355755"/>
    <lineage>
        <taxon>Bacteria</taxon>
        <taxon>Bacillati</taxon>
        <taxon>Bacillota</taxon>
        <taxon>Bacilli</taxon>
        <taxon>Bacillales</taxon>
        <taxon>Paenibacillaceae</taxon>
        <taxon>Paenibacillus</taxon>
    </lineage>
</organism>
<accession>A0ABS4J0Y9</accession>
<dbReference type="RefSeq" id="WP_209974489.1">
    <property type="nucleotide sequence ID" value="NZ_JAGGLB010000016.1"/>
</dbReference>
<keyword evidence="3" id="KW-1185">Reference proteome</keyword>
<feature type="domain" description="DUF6259" evidence="1">
    <location>
        <begin position="217"/>
        <end position="414"/>
    </location>
</feature>
<evidence type="ECO:0000313" key="3">
    <source>
        <dbReference type="Proteomes" id="UP001519287"/>
    </source>
</evidence>
<dbReference type="InterPro" id="IPR046226">
    <property type="entry name" value="DUF6259"/>
</dbReference>
<gene>
    <name evidence="2" type="ORF">J2Z66_004612</name>
</gene>
<proteinExistence type="predicted"/>
<evidence type="ECO:0000313" key="2">
    <source>
        <dbReference type="EMBL" id="MBP1992995.1"/>
    </source>
</evidence>
<protein>
    <recommendedName>
        <fullName evidence="1">DUF6259 domain-containing protein</fullName>
    </recommendedName>
</protein>